<dbReference type="GO" id="GO:0005886">
    <property type="term" value="C:plasma membrane"/>
    <property type="evidence" value="ECO:0007669"/>
    <property type="project" value="UniProtKB-SubCell"/>
</dbReference>
<dbReference type="NCBIfam" id="TIGR01957">
    <property type="entry name" value="nuoB_fam"/>
    <property type="match status" value="1"/>
</dbReference>
<comment type="catalytic activity">
    <reaction evidence="7">
        <text>a quinone + NADH + 5 H(+)(in) = a quinol + NAD(+) + 4 H(+)(out)</text>
        <dbReference type="Rhea" id="RHEA:57888"/>
        <dbReference type="ChEBI" id="CHEBI:15378"/>
        <dbReference type="ChEBI" id="CHEBI:24646"/>
        <dbReference type="ChEBI" id="CHEBI:57540"/>
        <dbReference type="ChEBI" id="CHEBI:57945"/>
        <dbReference type="ChEBI" id="CHEBI:132124"/>
    </reaction>
</comment>
<organism evidence="10 11">
    <name type="scientific">Candidatus Segetimicrobium genomatis</name>
    <dbReference type="NCBI Taxonomy" id="2569760"/>
    <lineage>
        <taxon>Bacteria</taxon>
        <taxon>Bacillati</taxon>
        <taxon>Candidatus Sysuimicrobiota</taxon>
        <taxon>Candidatus Sysuimicrobiia</taxon>
        <taxon>Candidatus Sysuimicrobiales</taxon>
        <taxon>Candidatus Segetimicrobiaceae</taxon>
        <taxon>Candidatus Segetimicrobium</taxon>
    </lineage>
</organism>
<feature type="binding site" evidence="7">
    <location>
        <position position="36"/>
    </location>
    <ligand>
        <name>[4Fe-4S] cluster</name>
        <dbReference type="ChEBI" id="CHEBI:49883"/>
    </ligand>
</feature>
<keyword evidence="5 7" id="KW-1278">Translocase</keyword>
<comment type="cofactor">
    <cofactor evidence="7">
        <name>[4Fe-4S] cluster</name>
        <dbReference type="ChEBI" id="CHEBI:49883"/>
    </cofactor>
    <text evidence="7">Binds 1 [4Fe-4S] cluster.</text>
</comment>
<feature type="binding site" evidence="7">
    <location>
        <position position="131"/>
    </location>
    <ligand>
        <name>[4Fe-4S] cluster</name>
        <dbReference type="ChEBI" id="CHEBI:49883"/>
    </ligand>
</feature>
<evidence type="ECO:0000256" key="7">
    <source>
        <dbReference type="HAMAP-Rule" id="MF_01356"/>
    </source>
</evidence>
<dbReference type="PANTHER" id="PTHR11995:SF14">
    <property type="entry name" value="NADH DEHYDROGENASE [UBIQUINONE] IRON-SULFUR PROTEIN 7, MITOCHONDRIAL"/>
    <property type="match status" value="1"/>
</dbReference>
<evidence type="ECO:0000256" key="1">
    <source>
        <dbReference type="ARBA" id="ARBA00009173"/>
    </source>
</evidence>
<keyword evidence="6 7" id="KW-0520">NAD</keyword>
<proteinExistence type="inferred from homology"/>
<evidence type="ECO:0000256" key="2">
    <source>
        <dbReference type="ARBA" id="ARBA00022448"/>
    </source>
</evidence>
<keyword evidence="7 8" id="KW-0411">Iron-sulfur</keyword>
<dbReference type="InterPro" id="IPR006137">
    <property type="entry name" value="NADH_UbQ_OxRdtase-like_20kDa"/>
</dbReference>
<comment type="function">
    <text evidence="7">NDH-1 shuttles electrons from NADH, via FMN and iron-sulfur (Fe-S) centers, to quinones in the respiratory chain. The immediate electron acceptor for the enzyme in this species is believed to be ubiquinone. Couples the redox reaction to proton translocation (for every two electrons transferred, four hydrogen ions are translocated across the cytoplasmic membrane), and thus conserves the redox energy in a proton gradient.</text>
</comment>
<dbReference type="GO" id="GO:0005506">
    <property type="term" value="F:iron ion binding"/>
    <property type="evidence" value="ECO:0007669"/>
    <property type="project" value="UniProtKB-UniRule"/>
</dbReference>
<dbReference type="GO" id="GO:0015990">
    <property type="term" value="P:electron transport coupled proton transport"/>
    <property type="evidence" value="ECO:0007669"/>
    <property type="project" value="TreeGrafter"/>
</dbReference>
<evidence type="ECO:0000256" key="8">
    <source>
        <dbReference type="RuleBase" id="RU004464"/>
    </source>
</evidence>
<dbReference type="GO" id="GO:0009060">
    <property type="term" value="P:aerobic respiration"/>
    <property type="evidence" value="ECO:0007669"/>
    <property type="project" value="TreeGrafter"/>
</dbReference>
<comment type="subcellular location">
    <subcellularLocation>
        <location evidence="7">Cell membrane</location>
        <topology evidence="7">Peripheral membrane protein</topology>
        <orientation evidence="7">Cytoplasmic side</orientation>
    </subcellularLocation>
</comment>
<keyword evidence="3 7" id="KW-0004">4Fe-4S</keyword>
<dbReference type="Gene3D" id="3.40.50.12280">
    <property type="match status" value="1"/>
</dbReference>
<evidence type="ECO:0000256" key="3">
    <source>
        <dbReference type="ARBA" id="ARBA00022485"/>
    </source>
</evidence>
<keyword evidence="7 8" id="KW-0479">Metal-binding</keyword>
<evidence type="ECO:0000256" key="6">
    <source>
        <dbReference type="ARBA" id="ARBA00023027"/>
    </source>
</evidence>
<dbReference type="SUPFAM" id="SSF56770">
    <property type="entry name" value="HydA/Nqo6-like"/>
    <property type="match status" value="1"/>
</dbReference>
<keyword evidence="4 7" id="KW-0874">Quinone</keyword>
<keyword evidence="7" id="KW-0472">Membrane</keyword>
<evidence type="ECO:0000313" key="11">
    <source>
        <dbReference type="Proteomes" id="UP000318093"/>
    </source>
</evidence>
<accession>A0A537JFS2</accession>
<dbReference type="InterPro" id="IPR006138">
    <property type="entry name" value="NADH_UQ_OxRdtase_20Kd_su"/>
</dbReference>
<evidence type="ECO:0000256" key="5">
    <source>
        <dbReference type="ARBA" id="ARBA00022967"/>
    </source>
</evidence>
<dbReference type="GO" id="GO:0045271">
    <property type="term" value="C:respiratory chain complex I"/>
    <property type="evidence" value="ECO:0007669"/>
    <property type="project" value="TreeGrafter"/>
</dbReference>
<reference evidence="10 11" key="1">
    <citation type="journal article" date="2019" name="Nat. Microbiol.">
        <title>Mediterranean grassland soil C-N compound turnover is dependent on rainfall and depth, and is mediated by genomically divergent microorganisms.</title>
        <authorList>
            <person name="Diamond S."/>
            <person name="Andeer P.F."/>
            <person name="Li Z."/>
            <person name="Crits-Christoph A."/>
            <person name="Burstein D."/>
            <person name="Anantharaman K."/>
            <person name="Lane K.R."/>
            <person name="Thomas B.C."/>
            <person name="Pan C."/>
            <person name="Northen T.R."/>
            <person name="Banfield J.F."/>
        </authorList>
    </citation>
    <scope>NUCLEOTIDE SEQUENCE [LARGE SCALE GENOMIC DNA]</scope>
    <source>
        <strain evidence="10">NP_6</strain>
    </source>
</reference>
<dbReference type="Proteomes" id="UP000318093">
    <property type="component" value="Unassembled WGS sequence"/>
</dbReference>
<gene>
    <name evidence="7" type="primary">nuoB</name>
    <name evidence="10" type="ORF">E6H03_06315</name>
</gene>
<comment type="caution">
    <text evidence="10">The sequence shown here is derived from an EMBL/GenBank/DDBJ whole genome shotgun (WGS) entry which is preliminary data.</text>
</comment>
<feature type="binding site" evidence="7">
    <location>
        <position position="35"/>
    </location>
    <ligand>
        <name>[4Fe-4S] cluster</name>
        <dbReference type="ChEBI" id="CHEBI:49883"/>
    </ligand>
</feature>
<dbReference type="GO" id="GO:0048038">
    <property type="term" value="F:quinone binding"/>
    <property type="evidence" value="ECO:0007669"/>
    <property type="project" value="UniProtKB-KW"/>
</dbReference>
<evidence type="ECO:0000256" key="4">
    <source>
        <dbReference type="ARBA" id="ARBA00022719"/>
    </source>
</evidence>
<name>A0A537JFS2_9BACT</name>
<sequence>MDQIPGGGLILTTVEAALNWGRASSIWPLTFGLACCAIEMMAAYASRFDLDRMGIIPRATPRQADLIIVAGRATIRIAPIVRRLWEQMPELRYVISMGSCATCGGPFYYDNYSILKGIDQVIPVDVYVPGCPPRPEALIEGILKLQEKIKREPILRQQAAAALRGA</sequence>
<dbReference type="FunFam" id="3.40.50.12280:FF:000002">
    <property type="entry name" value="NADH-quinone oxidoreductase subunit B"/>
    <property type="match status" value="1"/>
</dbReference>
<keyword evidence="7 8" id="KW-0408">Iron</keyword>
<keyword evidence="2 7" id="KW-0813">Transport</keyword>
<dbReference type="PANTHER" id="PTHR11995">
    <property type="entry name" value="NADH DEHYDROGENASE"/>
    <property type="match status" value="1"/>
</dbReference>
<comment type="similarity">
    <text evidence="1 7 8">Belongs to the complex I 20 kDa subunit family.</text>
</comment>
<dbReference type="AlphaFoldDB" id="A0A537JFS2"/>
<dbReference type="HAMAP" id="MF_01356">
    <property type="entry name" value="NDH1_NuoB"/>
    <property type="match status" value="1"/>
</dbReference>
<dbReference type="Pfam" id="PF01058">
    <property type="entry name" value="Oxidored_q6"/>
    <property type="match status" value="1"/>
</dbReference>
<comment type="subunit">
    <text evidence="7">NDH-1 is composed of 14 different subunits. Subunits NuoB, C, D, E, F, and G constitute the peripheral sector of the complex.</text>
</comment>
<dbReference type="EMBL" id="VBAN01000185">
    <property type="protein sequence ID" value="TMI81956.1"/>
    <property type="molecule type" value="Genomic_DNA"/>
</dbReference>
<protein>
    <recommendedName>
        <fullName evidence="7">NADH-quinone oxidoreductase subunit B</fullName>
        <ecNumber evidence="7">7.1.1.-</ecNumber>
    </recommendedName>
    <alternativeName>
        <fullName evidence="7">NADH dehydrogenase I subunit B</fullName>
    </alternativeName>
    <alternativeName>
        <fullName evidence="7">NDH-1 subunit B</fullName>
    </alternativeName>
</protein>
<evidence type="ECO:0000313" key="10">
    <source>
        <dbReference type="EMBL" id="TMI81956.1"/>
    </source>
</evidence>
<dbReference type="NCBIfam" id="NF005012">
    <property type="entry name" value="PRK06411.1"/>
    <property type="match status" value="1"/>
</dbReference>
<dbReference type="EC" id="7.1.1.-" evidence="7"/>
<keyword evidence="7" id="KW-1003">Cell membrane</keyword>
<evidence type="ECO:0000259" key="9">
    <source>
        <dbReference type="Pfam" id="PF01058"/>
    </source>
</evidence>
<dbReference type="GO" id="GO:0050136">
    <property type="term" value="F:NADH dehydrogenase (quinone) (non-electrogenic) activity"/>
    <property type="evidence" value="ECO:0007669"/>
    <property type="project" value="UniProtKB-UniRule"/>
</dbReference>
<feature type="binding site" evidence="7">
    <location>
        <position position="100"/>
    </location>
    <ligand>
        <name>[4Fe-4S] cluster</name>
        <dbReference type="ChEBI" id="CHEBI:49883"/>
    </ligand>
</feature>
<feature type="domain" description="NADH:ubiquinone oxidoreductase-like 20kDa subunit" evidence="9">
    <location>
        <begin position="35"/>
        <end position="145"/>
    </location>
</feature>
<dbReference type="GO" id="GO:0051539">
    <property type="term" value="F:4 iron, 4 sulfur cluster binding"/>
    <property type="evidence" value="ECO:0007669"/>
    <property type="project" value="UniProtKB-KW"/>
</dbReference>
<keyword evidence="7" id="KW-0830">Ubiquinone</keyword>
<dbReference type="GO" id="GO:0008137">
    <property type="term" value="F:NADH dehydrogenase (ubiquinone) activity"/>
    <property type="evidence" value="ECO:0007669"/>
    <property type="project" value="InterPro"/>
</dbReference>